<evidence type="ECO:0000313" key="3">
    <source>
        <dbReference type="EMBL" id="OOQ87695.1"/>
    </source>
</evidence>
<evidence type="ECO:0000259" key="2">
    <source>
        <dbReference type="Pfam" id="PF06911"/>
    </source>
</evidence>
<feature type="domain" description="Senescence" evidence="2">
    <location>
        <begin position="273"/>
        <end position="458"/>
    </location>
</feature>
<feature type="region of interest" description="Disordered" evidence="1">
    <location>
        <begin position="473"/>
        <end position="538"/>
    </location>
</feature>
<comment type="caution">
    <text evidence="3">The sequence shown here is derived from an EMBL/GenBank/DDBJ whole genome shotgun (WGS) entry which is preliminary data.</text>
</comment>
<evidence type="ECO:0000256" key="1">
    <source>
        <dbReference type="SAM" id="MobiDB-lite"/>
    </source>
</evidence>
<reference evidence="4" key="1">
    <citation type="submission" date="2015-09" db="EMBL/GenBank/DDBJ databases">
        <authorList>
            <person name="Fill T.P."/>
            <person name="Baretta J.F."/>
            <person name="de Almeida L.G."/>
            <person name="Rocha M."/>
            <person name="de Souza D.H."/>
            <person name="Malavazi I."/>
            <person name="Cerdeira L.T."/>
            <person name="Hong H."/>
            <person name="Samborskyy M."/>
            <person name="de Vasconcelos A.T."/>
            <person name="Leadlay P."/>
            <person name="Rodrigues-Filho E."/>
        </authorList>
    </citation>
    <scope>NUCLEOTIDE SEQUENCE [LARGE SCALE GENOMIC DNA]</scope>
    <source>
        <strain evidence="4">LaBioMMi 136</strain>
    </source>
</reference>
<dbReference type="AlphaFoldDB" id="A0A1S9RQB9"/>
<dbReference type="GO" id="GO:0051301">
    <property type="term" value="P:cell division"/>
    <property type="evidence" value="ECO:0007669"/>
    <property type="project" value="TreeGrafter"/>
</dbReference>
<proteinExistence type="predicted"/>
<dbReference type="PANTHER" id="PTHR21068:SF43">
    <property type="entry name" value="SPARTIN"/>
    <property type="match status" value="1"/>
</dbReference>
<gene>
    <name evidence="3" type="ORF">PEBR_16144</name>
</gene>
<dbReference type="InterPro" id="IPR045036">
    <property type="entry name" value="Spartin-like"/>
</dbReference>
<sequence>MSGATHDPRLLYSVKNIRAFHIQDGEEQELTPSGPQTLSLLMVPTATSAPTPPYAAGAGTQTPEEDFYLHLYLPPELDLALPATTQIFHQPPDSYLIPRWDLAPDAGAFIRIQFPSIGSGPNNVTQDDIDTFETILAQCTAFLDRAPTASDKSDGLAAYNPADYAPGEGYIGSGDYKGGKLHGKIVLVDEEDGSVVGELGDGYNVVEDPDVKPGSKRECQTAPCNVFLLRELTIPTGPVGIELPAEGEGNKVSVTNVSEEYLEMSRHPAYQNSTIVQTSATASRLIVTTSSYISNAITSGAENFMKKTKPNTKPVTFSDATHARIRKVGTFSDGAANLSSRTIGQVERVAQNIGASLARKDAKPRPHANRHQPPPDYKPGVLNKSMIAFSTLADGITESARTMLMTGSAAASTMIQHRYGDEAGSVANNLTGGIKNVGLVYIDATGVSRRALLKSVAKGMVVGRMRDGKQVVVGAGDGGQLPQGAHGNAEAGPSGSGLGARDPVVRRASPSPTPPPAYGASGTVSLGGTPRSGPGGKR</sequence>
<dbReference type="GO" id="GO:0005886">
    <property type="term" value="C:plasma membrane"/>
    <property type="evidence" value="ECO:0007669"/>
    <property type="project" value="TreeGrafter"/>
</dbReference>
<feature type="region of interest" description="Disordered" evidence="1">
    <location>
        <begin position="357"/>
        <end position="380"/>
    </location>
</feature>
<name>A0A1S9RQB9_PENBI</name>
<evidence type="ECO:0000313" key="4">
    <source>
        <dbReference type="Proteomes" id="UP000190744"/>
    </source>
</evidence>
<protein>
    <submittedName>
        <fullName evidence="3">Protein SPG20</fullName>
    </submittedName>
</protein>
<dbReference type="InterPro" id="IPR009686">
    <property type="entry name" value="Senescence/spartin_C"/>
</dbReference>
<dbReference type="Pfam" id="PF06911">
    <property type="entry name" value="Senescence"/>
    <property type="match status" value="1"/>
</dbReference>
<dbReference type="PANTHER" id="PTHR21068">
    <property type="entry name" value="SPARTIN"/>
    <property type="match status" value="1"/>
</dbReference>
<dbReference type="EMBL" id="LJBN01000123">
    <property type="protein sequence ID" value="OOQ87695.1"/>
    <property type="molecule type" value="Genomic_DNA"/>
</dbReference>
<organism evidence="3 4">
    <name type="scientific">Penicillium brasilianum</name>
    <dbReference type="NCBI Taxonomy" id="104259"/>
    <lineage>
        <taxon>Eukaryota</taxon>
        <taxon>Fungi</taxon>
        <taxon>Dikarya</taxon>
        <taxon>Ascomycota</taxon>
        <taxon>Pezizomycotina</taxon>
        <taxon>Eurotiomycetes</taxon>
        <taxon>Eurotiomycetidae</taxon>
        <taxon>Eurotiales</taxon>
        <taxon>Aspergillaceae</taxon>
        <taxon>Penicillium</taxon>
    </lineage>
</organism>
<accession>A0A1S9RQB9</accession>
<dbReference type="Proteomes" id="UP000190744">
    <property type="component" value="Unassembled WGS sequence"/>
</dbReference>